<gene>
    <name evidence="1" type="ORF">ATL45_2270</name>
    <name evidence="2" type="ORF">SAMN05421805_11251</name>
</gene>
<name>A0A1I5G197_9PSEU</name>
<dbReference type="Pfam" id="PF20320">
    <property type="entry name" value="DUF6615"/>
    <property type="match status" value="1"/>
</dbReference>
<evidence type="ECO:0000313" key="3">
    <source>
        <dbReference type="Proteomes" id="UP000199398"/>
    </source>
</evidence>
<reference evidence="2 3" key="1">
    <citation type="submission" date="2016-10" db="EMBL/GenBank/DDBJ databases">
        <authorList>
            <person name="de Groot N.N."/>
        </authorList>
    </citation>
    <scope>NUCLEOTIDE SEQUENCE [LARGE SCALE GENOMIC DNA]</scope>
    <source>
        <strain evidence="2 3">CPCC 201259</strain>
    </source>
</reference>
<dbReference type="InterPro" id="IPR046723">
    <property type="entry name" value="DUF6615"/>
</dbReference>
<proteinExistence type="predicted"/>
<sequence length="333" mass="37229">MSCSCGRAIEDDFSFCPSCGAEVGGRNSSRSASFCRTFRECAEWTFGRLVLGWRSGIPLREDTVSEVNLQGIYLSHRDRVSVRRFSPREESHAGADWEWWFHVGGRGFGLRVQAKRASRDNSYPLRHKVGGRLQNDLLIEDAVAAGCLPMYVLYNHDKRLPQMPSAGCAHSPDTPRLRGCSIVSGLTVRRALADEARPHVYTRKHSIPWNEIVCGDDTDGSLLELVHDRVRELHWKGLGQVADLPEDRLQWGERPGGLDQSLSKFVTGATLDSTRSADLLEDRRLRELARIAARPTRSRLPGRVLEMIDRPEAEAPDARITHTVIVNLAPGRG</sequence>
<accession>A0A1I5G197</accession>
<dbReference type="EMBL" id="FOUP01000012">
    <property type="protein sequence ID" value="SFO29762.1"/>
    <property type="molecule type" value="Genomic_DNA"/>
</dbReference>
<evidence type="ECO:0000313" key="2">
    <source>
        <dbReference type="EMBL" id="SFO29762.1"/>
    </source>
</evidence>
<dbReference type="AlphaFoldDB" id="A0A1I5G197"/>
<dbReference type="EMBL" id="RBXX01000002">
    <property type="protein sequence ID" value="RKT83975.1"/>
    <property type="molecule type" value="Genomic_DNA"/>
</dbReference>
<dbReference type="Proteomes" id="UP000199398">
    <property type="component" value="Unassembled WGS sequence"/>
</dbReference>
<dbReference type="Proteomes" id="UP000270697">
    <property type="component" value="Unassembled WGS sequence"/>
</dbReference>
<protein>
    <submittedName>
        <fullName evidence="2">Uncharacterized protein</fullName>
    </submittedName>
</protein>
<evidence type="ECO:0000313" key="4">
    <source>
        <dbReference type="Proteomes" id="UP000270697"/>
    </source>
</evidence>
<evidence type="ECO:0000313" key="1">
    <source>
        <dbReference type="EMBL" id="RKT83975.1"/>
    </source>
</evidence>
<reference evidence="1 4" key="2">
    <citation type="submission" date="2018-10" db="EMBL/GenBank/DDBJ databases">
        <title>Sequencing the genomes of 1000 actinobacteria strains.</title>
        <authorList>
            <person name="Klenk H.-P."/>
        </authorList>
    </citation>
    <scope>NUCLEOTIDE SEQUENCE [LARGE SCALE GENOMIC DNA]</scope>
    <source>
        <strain evidence="1 4">DSM 45119</strain>
    </source>
</reference>
<keyword evidence="4" id="KW-1185">Reference proteome</keyword>
<organism evidence="2 3">
    <name type="scientific">Saccharopolyspora antimicrobica</name>
    <dbReference type="NCBI Taxonomy" id="455193"/>
    <lineage>
        <taxon>Bacteria</taxon>
        <taxon>Bacillati</taxon>
        <taxon>Actinomycetota</taxon>
        <taxon>Actinomycetes</taxon>
        <taxon>Pseudonocardiales</taxon>
        <taxon>Pseudonocardiaceae</taxon>
        <taxon>Saccharopolyspora</taxon>
    </lineage>
</organism>